<dbReference type="Proteomes" id="UP000234530">
    <property type="component" value="Chromosome"/>
</dbReference>
<evidence type="ECO:0000256" key="2">
    <source>
        <dbReference type="SAM" id="Phobius"/>
    </source>
</evidence>
<gene>
    <name evidence="3" type="ORF">CX676_04565</name>
</gene>
<feature type="transmembrane region" description="Helical" evidence="2">
    <location>
        <begin position="50"/>
        <end position="73"/>
    </location>
</feature>
<keyword evidence="2" id="KW-0472">Membrane</keyword>
<dbReference type="KEGG" id="pzh:CX676_04565"/>
<feature type="transmembrane region" description="Helical" evidence="2">
    <location>
        <begin position="21"/>
        <end position="44"/>
    </location>
</feature>
<protein>
    <recommendedName>
        <fullName evidence="5">Phage holin family protein</fullName>
    </recommendedName>
</protein>
<keyword evidence="2" id="KW-0812">Transmembrane</keyword>
<dbReference type="EMBL" id="CP025430">
    <property type="protein sequence ID" value="AUH63528.1"/>
    <property type="molecule type" value="Genomic_DNA"/>
</dbReference>
<keyword evidence="2" id="KW-1133">Transmembrane helix</keyword>
<dbReference type="RefSeq" id="WP_101751570.1">
    <property type="nucleotide sequence ID" value="NZ_CP025430.1"/>
</dbReference>
<proteinExistence type="predicted"/>
<organism evidence="3 4">
    <name type="scientific">Paracoccus zhejiangensis</name>
    <dbReference type="NCBI Taxonomy" id="1077935"/>
    <lineage>
        <taxon>Bacteria</taxon>
        <taxon>Pseudomonadati</taxon>
        <taxon>Pseudomonadota</taxon>
        <taxon>Alphaproteobacteria</taxon>
        <taxon>Rhodobacterales</taxon>
        <taxon>Paracoccaceae</taxon>
        <taxon>Paracoccus</taxon>
    </lineage>
</organism>
<sequence length="229" mass="24248">MFDYARNMKLAVQDTLRRSALKAAAGGVMVIGLGFLLAALWSYLATGLGWGAMNASLAIGGGFLLIGLILLMVGGRVTHEAPTTDDLKREVEARLTLAADAAALRARSEAMRIVDGATDRANALLDRATGTANRFVSDTGETVRDTARKVGLSAENVEAAKETVQEGARQAKAAANSNAGSMAKLVGAFAIGLTLASKLGERRRRDDAFDDGAYDDFDDYYDDEDPSVR</sequence>
<reference evidence="3 4" key="1">
    <citation type="journal article" date="2013" name="Antonie Van Leeuwenhoek">
        <title>Paracoccus zhejiangensis sp. nov., isolated from activated sludge in wastewater-treatment system.</title>
        <authorList>
            <person name="Wu Z.G."/>
            <person name="Zhang D.F."/>
            <person name="Liu Y.L."/>
            <person name="Wang F."/>
            <person name="Jiang X."/>
            <person name="Li C."/>
            <person name="Li S.P."/>
            <person name="Hong Q."/>
            <person name="Li W.J."/>
        </authorList>
    </citation>
    <scope>NUCLEOTIDE SEQUENCE [LARGE SCALE GENOMIC DNA]</scope>
    <source>
        <strain evidence="3 4">J6</strain>
    </source>
</reference>
<evidence type="ECO:0000313" key="3">
    <source>
        <dbReference type="EMBL" id="AUH63528.1"/>
    </source>
</evidence>
<feature type="region of interest" description="Disordered" evidence="1">
    <location>
        <begin position="208"/>
        <end position="229"/>
    </location>
</feature>
<dbReference type="OrthoDB" id="7773672at2"/>
<evidence type="ECO:0008006" key="5">
    <source>
        <dbReference type="Google" id="ProtNLM"/>
    </source>
</evidence>
<evidence type="ECO:0000256" key="1">
    <source>
        <dbReference type="SAM" id="MobiDB-lite"/>
    </source>
</evidence>
<evidence type="ECO:0000313" key="4">
    <source>
        <dbReference type="Proteomes" id="UP000234530"/>
    </source>
</evidence>
<accession>A0A2H5EW43</accession>
<name>A0A2H5EW43_9RHOB</name>
<keyword evidence="4" id="KW-1185">Reference proteome</keyword>
<dbReference type="AlphaFoldDB" id="A0A2H5EW43"/>